<feature type="domain" description="Cation efflux protein transmembrane" evidence="8">
    <location>
        <begin position="10"/>
        <end position="201"/>
    </location>
</feature>
<evidence type="ECO:0000259" key="8">
    <source>
        <dbReference type="Pfam" id="PF01545"/>
    </source>
</evidence>
<dbReference type="Pfam" id="PF16916">
    <property type="entry name" value="ZT_dimer"/>
    <property type="match status" value="1"/>
</dbReference>
<dbReference type="PANTHER" id="PTHR43840:SF15">
    <property type="entry name" value="MITOCHONDRIAL METAL TRANSPORTER 1-RELATED"/>
    <property type="match status" value="1"/>
</dbReference>
<dbReference type="InterPro" id="IPR027470">
    <property type="entry name" value="Cation_efflux_CTD"/>
</dbReference>
<evidence type="ECO:0000256" key="7">
    <source>
        <dbReference type="SAM" id="Phobius"/>
    </source>
</evidence>
<name>A0AAU0USE6_9FIRM</name>
<feature type="domain" description="Cation efflux protein cytoplasmic" evidence="9">
    <location>
        <begin position="206"/>
        <end position="284"/>
    </location>
</feature>
<evidence type="ECO:0000259" key="9">
    <source>
        <dbReference type="Pfam" id="PF16916"/>
    </source>
</evidence>
<reference evidence="10 11" key="1">
    <citation type="submission" date="2023-04" db="EMBL/GenBank/DDBJ databases">
        <authorList>
            <person name="Hsu D."/>
        </authorList>
    </citation>
    <scope>NUCLEOTIDE SEQUENCE [LARGE SCALE GENOMIC DNA]</scope>
    <source>
        <strain evidence="10 11">MK1</strain>
    </source>
</reference>
<organism evidence="10 11">
    <name type="scientific">Metallumcola ferriviriculae</name>
    <dbReference type="NCBI Taxonomy" id="3039180"/>
    <lineage>
        <taxon>Bacteria</taxon>
        <taxon>Bacillati</taxon>
        <taxon>Bacillota</taxon>
        <taxon>Clostridia</taxon>
        <taxon>Neomoorellales</taxon>
        <taxon>Desulfitibacteraceae</taxon>
        <taxon>Metallumcola</taxon>
    </lineage>
</organism>
<evidence type="ECO:0000256" key="5">
    <source>
        <dbReference type="ARBA" id="ARBA00022989"/>
    </source>
</evidence>
<dbReference type="SUPFAM" id="SSF160240">
    <property type="entry name" value="Cation efflux protein cytoplasmic domain-like"/>
    <property type="match status" value="1"/>
</dbReference>
<dbReference type="Gene3D" id="3.30.70.1350">
    <property type="entry name" value="Cation efflux protein, cytoplasmic domain"/>
    <property type="match status" value="1"/>
</dbReference>
<keyword evidence="5 7" id="KW-1133">Transmembrane helix</keyword>
<accession>A0AAU0USE6</accession>
<sequence length="299" mass="32960">MDERVKAARLSIISNSLLVFVKLMAGIVTGSVSIISEAIHSSIDLVAALIAYFSVRESQKPPDEMHRYGHGKIENISGTIEGMLIFVAAIWIIYEAVSKLMHGGHITSLGWGLLVMGGSAAVNWVVSDKLFKVADTTDSVALRADALHLRTDVYTMLGVFAGLVLIQLTGQMWVDSIAAILVSMFIFKEAWHLSKEAVMPLLDVSLPPEEEAVIMNIINEHASNFVEFHKLRSRKAGSQRHIDLHLVVPPGTHVEDVNYLVNHIGEDIEARFPQTQVLMHVEPCDKGCDQCPEGEQCRN</sequence>
<gene>
    <name evidence="10" type="ORF">MFMK1_003054</name>
</gene>
<dbReference type="AlphaFoldDB" id="A0AAU0USE6"/>
<dbReference type="GO" id="GO:0015341">
    <property type="term" value="F:zinc efflux antiporter activity"/>
    <property type="evidence" value="ECO:0007669"/>
    <property type="project" value="TreeGrafter"/>
</dbReference>
<dbReference type="Gene3D" id="1.20.1510.10">
    <property type="entry name" value="Cation efflux protein transmembrane domain"/>
    <property type="match status" value="1"/>
</dbReference>
<dbReference type="InterPro" id="IPR050291">
    <property type="entry name" value="CDF_Transporter"/>
</dbReference>
<dbReference type="Pfam" id="PF01545">
    <property type="entry name" value="Cation_efflux"/>
    <property type="match status" value="1"/>
</dbReference>
<proteinExistence type="inferred from homology"/>
<evidence type="ECO:0000256" key="2">
    <source>
        <dbReference type="ARBA" id="ARBA00008114"/>
    </source>
</evidence>
<dbReference type="InterPro" id="IPR058533">
    <property type="entry name" value="Cation_efflux_TM"/>
</dbReference>
<dbReference type="InterPro" id="IPR027469">
    <property type="entry name" value="Cation_efflux_TMD_sf"/>
</dbReference>
<dbReference type="GO" id="GO:0005886">
    <property type="term" value="C:plasma membrane"/>
    <property type="evidence" value="ECO:0007669"/>
    <property type="project" value="TreeGrafter"/>
</dbReference>
<feature type="transmembrane region" description="Helical" evidence="7">
    <location>
        <begin position="38"/>
        <end position="55"/>
    </location>
</feature>
<protein>
    <submittedName>
        <fullName evidence="10">Cation diffusion facilitator family transporter</fullName>
    </submittedName>
</protein>
<keyword evidence="6 7" id="KW-0472">Membrane</keyword>
<dbReference type="SUPFAM" id="SSF161111">
    <property type="entry name" value="Cation efflux protein transmembrane domain-like"/>
    <property type="match status" value="1"/>
</dbReference>
<feature type="transmembrane region" description="Helical" evidence="7">
    <location>
        <begin position="106"/>
        <end position="126"/>
    </location>
</feature>
<dbReference type="InterPro" id="IPR036837">
    <property type="entry name" value="Cation_efflux_CTD_sf"/>
</dbReference>
<feature type="transmembrane region" description="Helical" evidence="7">
    <location>
        <begin position="147"/>
        <end position="166"/>
    </location>
</feature>
<keyword evidence="4 7" id="KW-0812">Transmembrane</keyword>
<evidence type="ECO:0000256" key="6">
    <source>
        <dbReference type="ARBA" id="ARBA00023136"/>
    </source>
</evidence>
<dbReference type="PANTHER" id="PTHR43840">
    <property type="entry name" value="MITOCHONDRIAL METAL TRANSPORTER 1-RELATED"/>
    <property type="match status" value="1"/>
</dbReference>
<dbReference type="InterPro" id="IPR002524">
    <property type="entry name" value="Cation_efflux"/>
</dbReference>
<comment type="subcellular location">
    <subcellularLocation>
        <location evidence="1">Membrane</location>
        <topology evidence="1">Multi-pass membrane protein</topology>
    </subcellularLocation>
</comment>
<evidence type="ECO:0000256" key="3">
    <source>
        <dbReference type="ARBA" id="ARBA00022448"/>
    </source>
</evidence>
<dbReference type="KEGG" id="dbc:MFMK1_003054"/>
<evidence type="ECO:0000313" key="10">
    <source>
        <dbReference type="EMBL" id="WRO23204.1"/>
    </source>
</evidence>
<dbReference type="EMBL" id="CP121694">
    <property type="protein sequence ID" value="WRO23204.1"/>
    <property type="molecule type" value="Genomic_DNA"/>
</dbReference>
<evidence type="ECO:0000256" key="4">
    <source>
        <dbReference type="ARBA" id="ARBA00022692"/>
    </source>
</evidence>
<evidence type="ECO:0000313" key="11">
    <source>
        <dbReference type="Proteomes" id="UP001329915"/>
    </source>
</evidence>
<keyword evidence="11" id="KW-1185">Reference proteome</keyword>
<keyword evidence="3" id="KW-0813">Transport</keyword>
<evidence type="ECO:0000256" key="1">
    <source>
        <dbReference type="ARBA" id="ARBA00004141"/>
    </source>
</evidence>
<feature type="transmembrane region" description="Helical" evidence="7">
    <location>
        <begin position="12"/>
        <end position="32"/>
    </location>
</feature>
<comment type="similarity">
    <text evidence="2">Belongs to the cation diffusion facilitator (CDF) transporter (TC 2.A.4) family.</text>
</comment>
<dbReference type="GO" id="GO:0006882">
    <property type="term" value="P:intracellular zinc ion homeostasis"/>
    <property type="evidence" value="ECO:0007669"/>
    <property type="project" value="TreeGrafter"/>
</dbReference>
<dbReference type="GO" id="GO:0015093">
    <property type="term" value="F:ferrous iron transmembrane transporter activity"/>
    <property type="evidence" value="ECO:0007669"/>
    <property type="project" value="TreeGrafter"/>
</dbReference>
<dbReference type="GO" id="GO:0015086">
    <property type="term" value="F:cadmium ion transmembrane transporter activity"/>
    <property type="evidence" value="ECO:0007669"/>
    <property type="project" value="TreeGrafter"/>
</dbReference>
<dbReference type="Proteomes" id="UP001329915">
    <property type="component" value="Chromosome"/>
</dbReference>
<dbReference type="NCBIfam" id="TIGR01297">
    <property type="entry name" value="CDF"/>
    <property type="match status" value="1"/>
</dbReference>
<feature type="transmembrane region" description="Helical" evidence="7">
    <location>
        <begin position="76"/>
        <end position="94"/>
    </location>
</feature>